<organism evidence="2 3">
    <name type="scientific">Glossina austeni</name>
    <name type="common">Savannah tsetse fly</name>
    <dbReference type="NCBI Taxonomy" id="7395"/>
    <lineage>
        <taxon>Eukaryota</taxon>
        <taxon>Metazoa</taxon>
        <taxon>Ecdysozoa</taxon>
        <taxon>Arthropoda</taxon>
        <taxon>Hexapoda</taxon>
        <taxon>Insecta</taxon>
        <taxon>Pterygota</taxon>
        <taxon>Neoptera</taxon>
        <taxon>Endopterygota</taxon>
        <taxon>Diptera</taxon>
        <taxon>Brachycera</taxon>
        <taxon>Muscomorpha</taxon>
        <taxon>Hippoboscoidea</taxon>
        <taxon>Glossinidae</taxon>
        <taxon>Glossina</taxon>
    </lineage>
</organism>
<protein>
    <submittedName>
        <fullName evidence="2">Uncharacterized protein</fullName>
    </submittedName>
</protein>
<feature type="transmembrane region" description="Helical" evidence="1">
    <location>
        <begin position="61"/>
        <end position="79"/>
    </location>
</feature>
<feature type="transmembrane region" description="Helical" evidence="1">
    <location>
        <begin position="91"/>
        <end position="109"/>
    </location>
</feature>
<dbReference type="Proteomes" id="UP000078200">
    <property type="component" value="Unassembled WGS sequence"/>
</dbReference>
<dbReference type="EnsemblMetazoa" id="GAUT007843-RA">
    <property type="protein sequence ID" value="GAUT007843-PA"/>
    <property type="gene ID" value="GAUT007843"/>
</dbReference>
<name>A0A1A9UKW8_GLOAU</name>
<keyword evidence="3" id="KW-1185">Reference proteome</keyword>
<evidence type="ECO:0000313" key="2">
    <source>
        <dbReference type="EnsemblMetazoa" id="GAUT007843-PA"/>
    </source>
</evidence>
<proteinExistence type="predicted"/>
<evidence type="ECO:0000256" key="1">
    <source>
        <dbReference type="SAM" id="Phobius"/>
    </source>
</evidence>
<dbReference type="VEuPathDB" id="VectorBase:GAUT007843"/>
<keyword evidence="1" id="KW-0472">Membrane</keyword>
<keyword evidence="1" id="KW-0812">Transmembrane</keyword>
<evidence type="ECO:0000313" key="3">
    <source>
        <dbReference type="Proteomes" id="UP000078200"/>
    </source>
</evidence>
<reference evidence="2" key="1">
    <citation type="submission" date="2020-05" db="UniProtKB">
        <authorList>
            <consortium name="EnsemblMetazoa"/>
        </authorList>
    </citation>
    <scope>IDENTIFICATION</scope>
    <source>
        <strain evidence="2">TTRI</strain>
    </source>
</reference>
<dbReference type="AlphaFoldDB" id="A0A1A9UKW8"/>
<keyword evidence="1" id="KW-1133">Transmembrane helix</keyword>
<accession>A0A1A9UKW8</accession>
<sequence length="130" mass="14979">MDATIFRYYFTRKLCSTVDASDERKYCTVALISRVSQSEVDFLESHEHTSDKKTRYKESNILFLNVPSISIIIIFNASIWSNSAQSQNDLLILVLFHQSFTFFYGSRLFQNLSPVINFGISSAHVPQRLL</sequence>